<dbReference type="Proteomes" id="UP001143307">
    <property type="component" value="Unassembled WGS sequence"/>
</dbReference>
<evidence type="ECO:0000259" key="12">
    <source>
        <dbReference type="Pfam" id="PF03007"/>
    </source>
</evidence>
<organism evidence="14 15">
    <name type="scientific">Candidatus Seongchinamella marina</name>
    <dbReference type="NCBI Taxonomy" id="2518990"/>
    <lineage>
        <taxon>Bacteria</taxon>
        <taxon>Pseudomonadati</taxon>
        <taxon>Pseudomonadota</taxon>
        <taxon>Gammaproteobacteria</taxon>
        <taxon>Cellvibrionales</taxon>
        <taxon>Halieaceae</taxon>
        <taxon>Seongchinamella</taxon>
    </lineage>
</organism>
<evidence type="ECO:0000256" key="4">
    <source>
        <dbReference type="ARBA" id="ARBA00013244"/>
    </source>
</evidence>
<dbReference type="PANTHER" id="PTHR31650">
    <property type="entry name" value="O-ACYLTRANSFERASE (WSD1-LIKE) FAMILY PROTEIN"/>
    <property type="match status" value="1"/>
</dbReference>
<gene>
    <name evidence="14" type="ORF">EYC87_03355</name>
</gene>
<dbReference type="InterPro" id="IPR004255">
    <property type="entry name" value="O-acyltransferase_WSD1_N"/>
</dbReference>
<dbReference type="PANTHER" id="PTHR31650:SF1">
    <property type="entry name" value="WAX ESTER SYNTHASE_DIACYLGLYCEROL ACYLTRANSFERASE 4-RELATED"/>
    <property type="match status" value="1"/>
</dbReference>
<evidence type="ECO:0000256" key="10">
    <source>
        <dbReference type="ARBA" id="ARBA00048109"/>
    </source>
</evidence>
<evidence type="ECO:0000256" key="11">
    <source>
        <dbReference type="SAM" id="MobiDB-lite"/>
    </source>
</evidence>
<feature type="domain" description="O-acyltransferase WSD1 C-terminal" evidence="13">
    <location>
        <begin position="318"/>
        <end position="461"/>
    </location>
</feature>
<comment type="similarity">
    <text evidence="3">Belongs to the long-chain O-acyltransferase family.</text>
</comment>
<comment type="catalytic activity">
    <reaction evidence="10">
        <text>an acyl-CoA + a 1,2-diacyl-sn-glycerol = a triacyl-sn-glycerol + CoA</text>
        <dbReference type="Rhea" id="RHEA:10868"/>
        <dbReference type="ChEBI" id="CHEBI:17815"/>
        <dbReference type="ChEBI" id="CHEBI:57287"/>
        <dbReference type="ChEBI" id="CHEBI:58342"/>
        <dbReference type="ChEBI" id="CHEBI:64615"/>
        <dbReference type="EC" id="2.3.1.20"/>
    </reaction>
</comment>
<keyword evidence="6" id="KW-0808">Transferase</keyword>
<evidence type="ECO:0000256" key="1">
    <source>
        <dbReference type="ARBA" id="ARBA00004771"/>
    </source>
</evidence>
<name>A0ABT3SRK0_9GAMM</name>
<accession>A0ABT3SRK0</accession>
<comment type="caution">
    <text evidence="14">The sequence shown here is derived from an EMBL/GenBank/DDBJ whole genome shotgun (WGS) entry which is preliminary data.</text>
</comment>
<dbReference type="EC" id="2.3.1.20" evidence="4"/>
<dbReference type="NCBIfam" id="TIGR02946">
    <property type="entry name" value="acyl_WS_DGAT"/>
    <property type="match status" value="1"/>
</dbReference>
<dbReference type="Pfam" id="PF03007">
    <property type="entry name" value="WS_DGAT_cat"/>
    <property type="match status" value="1"/>
</dbReference>
<feature type="domain" description="O-acyltransferase WSD1-like N-terminal" evidence="12">
    <location>
        <begin position="4"/>
        <end position="277"/>
    </location>
</feature>
<reference evidence="14" key="1">
    <citation type="submission" date="2019-02" db="EMBL/GenBank/DDBJ databases">
        <authorList>
            <person name="Li S.-H."/>
        </authorList>
    </citation>
    <scope>NUCLEOTIDE SEQUENCE</scope>
    <source>
        <strain evidence="14">IMCC8485</strain>
    </source>
</reference>
<evidence type="ECO:0000256" key="9">
    <source>
        <dbReference type="ARBA" id="ARBA00023315"/>
    </source>
</evidence>
<comment type="pathway">
    <text evidence="2">Lipid metabolism.</text>
</comment>
<keyword evidence="8" id="KW-0443">Lipid metabolism</keyword>
<keyword evidence="9" id="KW-0012">Acyltransferase</keyword>
<evidence type="ECO:0000256" key="6">
    <source>
        <dbReference type="ARBA" id="ARBA00022679"/>
    </source>
</evidence>
<evidence type="ECO:0000256" key="3">
    <source>
        <dbReference type="ARBA" id="ARBA00009587"/>
    </source>
</evidence>
<protein>
    <recommendedName>
        <fullName evidence="4">diacylglycerol O-acyltransferase</fullName>
        <ecNumber evidence="4">2.3.1.20</ecNumber>
    </recommendedName>
</protein>
<evidence type="ECO:0000256" key="8">
    <source>
        <dbReference type="ARBA" id="ARBA00023098"/>
    </source>
</evidence>
<keyword evidence="5" id="KW-0444">Lipid biosynthesis</keyword>
<dbReference type="InterPro" id="IPR045034">
    <property type="entry name" value="O-acyltransferase_WSD1-like"/>
</dbReference>
<proteinExistence type="inferred from homology"/>
<evidence type="ECO:0000313" key="15">
    <source>
        <dbReference type="Proteomes" id="UP001143307"/>
    </source>
</evidence>
<feature type="compositionally biased region" description="Basic residues" evidence="11">
    <location>
        <begin position="473"/>
        <end position="495"/>
    </location>
</feature>
<evidence type="ECO:0000259" key="13">
    <source>
        <dbReference type="Pfam" id="PF06974"/>
    </source>
</evidence>
<dbReference type="Pfam" id="PF06974">
    <property type="entry name" value="WS_DGAT_C"/>
    <property type="match status" value="1"/>
</dbReference>
<feature type="region of interest" description="Disordered" evidence="11">
    <location>
        <begin position="469"/>
        <end position="508"/>
    </location>
</feature>
<dbReference type="InterPro" id="IPR014292">
    <property type="entry name" value="Acyl_transf_WS/DGAT"/>
</dbReference>
<evidence type="ECO:0000256" key="5">
    <source>
        <dbReference type="ARBA" id="ARBA00022516"/>
    </source>
</evidence>
<dbReference type="RefSeq" id="WP_279251615.1">
    <property type="nucleotide sequence ID" value="NZ_SHNP01000001.1"/>
</dbReference>
<evidence type="ECO:0000256" key="7">
    <source>
        <dbReference type="ARBA" id="ARBA00022798"/>
    </source>
</evidence>
<evidence type="ECO:0000313" key="14">
    <source>
        <dbReference type="EMBL" id="MCX2972623.1"/>
    </source>
</evidence>
<sequence>MKKLSMVDKGFLVSEKREMPMHVGGVSLYTLPGGADEQEFLHDLANNMRNAQSLLPPFGDRLKTGPAGLAGSAYWEPDASMDMDYHIRHSALPRPGRYRELFTLVSRLHSTLLDRNRPLWEMHMIEGLEDRQFAVYTKTHHAAVDGARSVHLSRSMLSADPDYRLDESPLSLATWEKYKDSLKLGRKPAHSDEELRNVADVLKATFDSGTNVYHALKGFAGAWAGRGGDLSLPHLHVPSSAINVPIDSARRFVAQSWPFARIRAVAKAFDGTFNDAVLGMCAGALRQYLQTHAELPSESLKTLVPVSLRKAGDLDASNAVAAISVDLATNIADPIERITAIQASINAGKNYYSDMSSTETELISMLMQSPAMLLMPLGLISKLPPYNLTISNVPGIQQTMYWNGAKLNGAYPLSIVTDGMAMNITLLTNNDNVDFGIIACRRSIPNVQRMIDYMEEALQELEDAVGLKAKPTVAKKRASATKAKARPKTRANSKSRPKDKPTPKSRKN</sequence>
<dbReference type="InterPro" id="IPR009721">
    <property type="entry name" value="O-acyltransferase_WSD1_C"/>
</dbReference>
<comment type="pathway">
    <text evidence="1">Glycerolipid metabolism; triacylglycerol biosynthesis.</text>
</comment>
<keyword evidence="15" id="KW-1185">Reference proteome</keyword>
<dbReference type="EMBL" id="SHNP01000001">
    <property type="protein sequence ID" value="MCX2972623.1"/>
    <property type="molecule type" value="Genomic_DNA"/>
</dbReference>
<keyword evidence="7" id="KW-0319">Glycerol metabolism</keyword>
<evidence type="ECO:0000256" key="2">
    <source>
        <dbReference type="ARBA" id="ARBA00005189"/>
    </source>
</evidence>